<name>A0A9N9H6K8_9GLOM</name>
<protein>
    <submittedName>
        <fullName evidence="1">23811_t:CDS:1</fullName>
    </submittedName>
</protein>
<keyword evidence="2" id="KW-1185">Reference proteome</keyword>
<comment type="caution">
    <text evidence="1">The sequence shown here is derived from an EMBL/GenBank/DDBJ whole genome shotgun (WGS) entry which is preliminary data.</text>
</comment>
<gene>
    <name evidence="1" type="ORF">DERYTH_LOCUS10696</name>
</gene>
<dbReference type="EMBL" id="CAJVPY010006334">
    <property type="protein sequence ID" value="CAG8660724.1"/>
    <property type="molecule type" value="Genomic_DNA"/>
</dbReference>
<organism evidence="1 2">
    <name type="scientific">Dentiscutata erythropus</name>
    <dbReference type="NCBI Taxonomy" id="1348616"/>
    <lineage>
        <taxon>Eukaryota</taxon>
        <taxon>Fungi</taxon>
        <taxon>Fungi incertae sedis</taxon>
        <taxon>Mucoromycota</taxon>
        <taxon>Glomeromycotina</taxon>
        <taxon>Glomeromycetes</taxon>
        <taxon>Diversisporales</taxon>
        <taxon>Gigasporaceae</taxon>
        <taxon>Dentiscutata</taxon>
    </lineage>
</organism>
<sequence>MDENTETFKEQLSNSVDCSAKTINAPVVGQLFGSWEELD</sequence>
<dbReference type="Proteomes" id="UP000789405">
    <property type="component" value="Unassembled WGS sequence"/>
</dbReference>
<reference evidence="1" key="1">
    <citation type="submission" date="2021-06" db="EMBL/GenBank/DDBJ databases">
        <authorList>
            <person name="Kallberg Y."/>
            <person name="Tangrot J."/>
            <person name="Rosling A."/>
        </authorList>
    </citation>
    <scope>NUCLEOTIDE SEQUENCE</scope>
    <source>
        <strain evidence="1">MA453B</strain>
    </source>
</reference>
<evidence type="ECO:0000313" key="2">
    <source>
        <dbReference type="Proteomes" id="UP000789405"/>
    </source>
</evidence>
<proteinExistence type="predicted"/>
<dbReference type="AlphaFoldDB" id="A0A9N9H6K8"/>
<dbReference type="OrthoDB" id="2370349at2759"/>
<evidence type="ECO:0000313" key="1">
    <source>
        <dbReference type="EMBL" id="CAG8660724.1"/>
    </source>
</evidence>
<accession>A0A9N9H6K8</accession>